<keyword evidence="2" id="KW-1185">Reference proteome</keyword>
<dbReference type="HOGENOM" id="CLU_2637689_0_0_1"/>
<reference evidence="1 2" key="1">
    <citation type="journal article" date="2012" name="PLoS Pathog.">
        <title>Diverse lifestyles and strategies of plant pathogenesis encoded in the genomes of eighteen Dothideomycetes fungi.</title>
        <authorList>
            <person name="Ohm R.A."/>
            <person name="Feau N."/>
            <person name="Henrissat B."/>
            <person name="Schoch C.L."/>
            <person name="Horwitz B.A."/>
            <person name="Barry K.W."/>
            <person name="Condon B.J."/>
            <person name="Copeland A.C."/>
            <person name="Dhillon B."/>
            <person name="Glaser F."/>
            <person name="Hesse C.N."/>
            <person name="Kosti I."/>
            <person name="LaButti K."/>
            <person name="Lindquist E.A."/>
            <person name="Lucas S."/>
            <person name="Salamov A.A."/>
            <person name="Bradshaw R.E."/>
            <person name="Ciuffetti L."/>
            <person name="Hamelin R.C."/>
            <person name="Kema G.H.J."/>
            <person name="Lawrence C."/>
            <person name="Scott J.A."/>
            <person name="Spatafora J.W."/>
            <person name="Turgeon B.G."/>
            <person name="de Wit P.J.G.M."/>
            <person name="Zhong S."/>
            <person name="Goodwin S.B."/>
            <person name="Grigoriev I.V."/>
        </authorList>
    </citation>
    <scope>NUCLEOTIDE SEQUENCE [LARGE SCALE GENOMIC DNA]</scope>
    <source>
        <strain evidence="1 2">UAMH 10762</strain>
    </source>
</reference>
<name>M2MXV7_BAUPA</name>
<dbReference type="RefSeq" id="XP_007681572.1">
    <property type="nucleotide sequence ID" value="XM_007683382.1"/>
</dbReference>
<dbReference type="AlphaFoldDB" id="M2MXV7"/>
<proteinExistence type="predicted"/>
<dbReference type="EMBL" id="KB445564">
    <property type="protein sequence ID" value="EMC91095.1"/>
    <property type="molecule type" value="Genomic_DNA"/>
</dbReference>
<evidence type="ECO:0000313" key="2">
    <source>
        <dbReference type="Proteomes" id="UP000011761"/>
    </source>
</evidence>
<organism evidence="1 2">
    <name type="scientific">Baudoinia panamericana (strain UAMH 10762)</name>
    <name type="common">Angels' share fungus</name>
    <name type="synonym">Baudoinia compniacensis (strain UAMH 10762)</name>
    <dbReference type="NCBI Taxonomy" id="717646"/>
    <lineage>
        <taxon>Eukaryota</taxon>
        <taxon>Fungi</taxon>
        <taxon>Dikarya</taxon>
        <taxon>Ascomycota</taxon>
        <taxon>Pezizomycotina</taxon>
        <taxon>Dothideomycetes</taxon>
        <taxon>Dothideomycetidae</taxon>
        <taxon>Mycosphaerellales</taxon>
        <taxon>Teratosphaeriaceae</taxon>
        <taxon>Baudoinia</taxon>
    </lineage>
</organism>
<accession>M2MXV7</accession>
<sequence length="77" mass="8657">MSGFVALFIKPRPQHLKVNADPRVRGSILRGSMYTVELMSEVNLSGVLIFGNELHAVLITKRHITKRHTFEQASPQS</sequence>
<protein>
    <submittedName>
        <fullName evidence="1">Uncharacterized protein</fullName>
    </submittedName>
</protein>
<dbReference type="Proteomes" id="UP000011761">
    <property type="component" value="Unassembled WGS sequence"/>
</dbReference>
<evidence type="ECO:0000313" key="1">
    <source>
        <dbReference type="EMBL" id="EMC91095.1"/>
    </source>
</evidence>
<gene>
    <name evidence="1" type="ORF">BAUCODRAFT_314748</name>
</gene>
<dbReference type="KEGG" id="bcom:BAUCODRAFT_314748"/>
<dbReference type="GeneID" id="19111490"/>